<gene>
    <name evidence="7" type="ORF">DV515_00003570</name>
</gene>
<dbReference type="Pfam" id="PF01462">
    <property type="entry name" value="LRRNT"/>
    <property type="match status" value="1"/>
</dbReference>
<dbReference type="Gene3D" id="3.80.10.10">
    <property type="entry name" value="Ribonuclease Inhibitor"/>
    <property type="match status" value="2"/>
</dbReference>
<dbReference type="Proteomes" id="UP000276834">
    <property type="component" value="Unassembled WGS sequence"/>
</dbReference>
<dbReference type="InterPro" id="IPR000372">
    <property type="entry name" value="LRRNT"/>
</dbReference>
<accession>A0A3L8SSW8</accession>
<organism evidence="7 8">
    <name type="scientific">Chloebia gouldiae</name>
    <name type="common">Gouldian finch</name>
    <name type="synonym">Erythrura gouldiae</name>
    <dbReference type="NCBI Taxonomy" id="44316"/>
    <lineage>
        <taxon>Eukaryota</taxon>
        <taxon>Metazoa</taxon>
        <taxon>Chordata</taxon>
        <taxon>Craniata</taxon>
        <taxon>Vertebrata</taxon>
        <taxon>Euteleostomi</taxon>
        <taxon>Archelosauria</taxon>
        <taxon>Archosauria</taxon>
        <taxon>Dinosauria</taxon>
        <taxon>Saurischia</taxon>
        <taxon>Theropoda</taxon>
        <taxon>Coelurosauria</taxon>
        <taxon>Aves</taxon>
        <taxon>Neognathae</taxon>
        <taxon>Neoaves</taxon>
        <taxon>Telluraves</taxon>
        <taxon>Australaves</taxon>
        <taxon>Passeriformes</taxon>
        <taxon>Passeroidea</taxon>
        <taxon>Passeridae</taxon>
        <taxon>Chloebia</taxon>
    </lineage>
</organism>
<dbReference type="InterPro" id="IPR032675">
    <property type="entry name" value="LRR_dom_sf"/>
</dbReference>
<evidence type="ECO:0000256" key="4">
    <source>
        <dbReference type="SAM" id="MobiDB-lite"/>
    </source>
</evidence>
<evidence type="ECO:0000256" key="3">
    <source>
        <dbReference type="ARBA" id="ARBA00022737"/>
    </source>
</evidence>
<evidence type="ECO:0000313" key="8">
    <source>
        <dbReference type="Proteomes" id="UP000276834"/>
    </source>
</evidence>
<dbReference type="InterPro" id="IPR000483">
    <property type="entry name" value="Cys-rich_flank_reg_C"/>
</dbReference>
<dbReference type="InterPro" id="IPR001611">
    <property type="entry name" value="Leu-rich_rpt"/>
</dbReference>
<keyword evidence="3" id="KW-0677">Repeat</keyword>
<keyword evidence="8" id="KW-1185">Reference proteome</keyword>
<dbReference type="AlphaFoldDB" id="A0A3L8SSW8"/>
<keyword evidence="2" id="KW-0732">Signal</keyword>
<dbReference type="OrthoDB" id="2015831at2759"/>
<dbReference type="SMART" id="SM00082">
    <property type="entry name" value="LRRCT"/>
    <property type="match status" value="1"/>
</dbReference>
<dbReference type="InterPro" id="IPR050541">
    <property type="entry name" value="LRR_TM_domain-containing"/>
</dbReference>
<sequence length="493" mass="56302">MPTFQRLTRMAEGSLMSRREDTATAWPVILWVPRVHGVWACVRSCPPSCVCTPERSCSVLCDRAGLGQIPSEFPCEASSINLDKNSIKFLSERAFGTLPSLRSLSLNHNNISFITPGAFKGLPSLTELRMAHNEYIRYLHTRTFTALRRLVRLDLADCNLFNIPDRIFIELPALQELFCFQNNFRRIPGAIRGMENLTHVYLERNRIEAVAYNSLQGLTKLKYLNLQDNKINVIHERAFQGCQRMEYLYLNDNLISELPENSFDGLRRLKMLNLGGNFLRNISNTWFRDLGELEFLYLDRNRISYIEEGAFENLTSLVALHLNSNNLTTLPFSVFEPVYFLGRLYLFRNPWECDCRIEWLKEWMENYRLVRDIPCASPSSVAGIDLMDVLFERSPEGFCLDPEELNITAERPTPSEEPWSTTESKFNSLISKLLLQMGLPEEVANATEVYSNSTQPDGQTEGVSSGMGGDRAEADSSSWYLPALLTVIVLLCK</sequence>
<evidence type="ECO:0000256" key="1">
    <source>
        <dbReference type="ARBA" id="ARBA00022614"/>
    </source>
</evidence>
<reference evidence="7 8" key="1">
    <citation type="journal article" date="2018" name="Proc. R. Soc. B">
        <title>A non-coding region near Follistatin controls head colour polymorphism in the Gouldian finch.</title>
        <authorList>
            <person name="Toomey M.B."/>
            <person name="Marques C.I."/>
            <person name="Andrade P."/>
            <person name="Araujo P.M."/>
            <person name="Sabatino S."/>
            <person name="Gazda M.A."/>
            <person name="Afonso S."/>
            <person name="Lopes R.J."/>
            <person name="Corbo J.C."/>
            <person name="Carneiro M."/>
        </authorList>
    </citation>
    <scope>NUCLEOTIDE SEQUENCE [LARGE SCALE GENOMIC DNA]</scope>
    <source>
        <strain evidence="7">Red01</strain>
        <tissue evidence="7">Muscle</tissue>
    </source>
</reference>
<proteinExistence type="predicted"/>
<dbReference type="SUPFAM" id="SSF52058">
    <property type="entry name" value="L domain-like"/>
    <property type="match status" value="1"/>
</dbReference>
<evidence type="ECO:0000313" key="7">
    <source>
        <dbReference type="EMBL" id="RLW07642.1"/>
    </source>
</evidence>
<dbReference type="PANTHER" id="PTHR24369">
    <property type="entry name" value="ANTIGEN BSP, PUTATIVE-RELATED"/>
    <property type="match status" value="1"/>
</dbReference>
<dbReference type="PANTHER" id="PTHR24369:SF211">
    <property type="entry name" value="LEUCINE-RICH REPEAT-CONTAINING PROTEIN 15-LIKE"/>
    <property type="match status" value="1"/>
</dbReference>
<dbReference type="SMART" id="SM00013">
    <property type="entry name" value="LRRNT"/>
    <property type="match status" value="1"/>
</dbReference>
<keyword evidence="1" id="KW-0433">Leucine-rich repeat</keyword>
<protein>
    <recommendedName>
        <fullName evidence="9">LRRCT domain-containing protein</fullName>
    </recommendedName>
</protein>
<feature type="region of interest" description="Disordered" evidence="4">
    <location>
        <begin position="448"/>
        <end position="473"/>
    </location>
</feature>
<evidence type="ECO:0008006" key="9">
    <source>
        <dbReference type="Google" id="ProtNLM"/>
    </source>
</evidence>
<evidence type="ECO:0000259" key="6">
    <source>
        <dbReference type="SMART" id="SM00082"/>
    </source>
</evidence>
<evidence type="ECO:0000256" key="2">
    <source>
        <dbReference type="ARBA" id="ARBA00022729"/>
    </source>
</evidence>
<feature type="domain" description="LRRCT" evidence="6">
    <location>
        <begin position="349"/>
        <end position="395"/>
    </location>
</feature>
<dbReference type="InterPro" id="IPR003591">
    <property type="entry name" value="Leu-rich_rpt_typical-subtyp"/>
</dbReference>
<dbReference type="SMART" id="SM00369">
    <property type="entry name" value="LRR_TYP"/>
    <property type="match status" value="10"/>
</dbReference>
<dbReference type="FunFam" id="3.80.10.10:FF:000172">
    <property type="entry name" value="Nyctalopin"/>
    <property type="match status" value="1"/>
</dbReference>
<dbReference type="EMBL" id="QUSF01000007">
    <property type="protein sequence ID" value="RLW07642.1"/>
    <property type="molecule type" value="Genomic_DNA"/>
</dbReference>
<comment type="caution">
    <text evidence="7">The sequence shown here is derived from an EMBL/GenBank/DDBJ whole genome shotgun (WGS) entry which is preliminary data.</text>
</comment>
<feature type="compositionally biased region" description="Polar residues" evidence="4">
    <location>
        <begin position="448"/>
        <end position="463"/>
    </location>
</feature>
<dbReference type="STRING" id="44316.ENSEGOP00005008718"/>
<dbReference type="GO" id="GO:0005886">
    <property type="term" value="C:plasma membrane"/>
    <property type="evidence" value="ECO:0007669"/>
    <property type="project" value="TreeGrafter"/>
</dbReference>
<dbReference type="Pfam" id="PF13855">
    <property type="entry name" value="LRR_8"/>
    <property type="match status" value="3"/>
</dbReference>
<evidence type="ECO:0000259" key="5">
    <source>
        <dbReference type="SMART" id="SM00013"/>
    </source>
</evidence>
<dbReference type="FunFam" id="3.80.10.10:FF:000950">
    <property type="entry name" value="Nyctalopin"/>
    <property type="match status" value="1"/>
</dbReference>
<feature type="domain" description="LRRNT" evidence="5">
    <location>
        <begin position="44"/>
        <end position="79"/>
    </location>
</feature>
<dbReference type="PROSITE" id="PS51450">
    <property type="entry name" value="LRR"/>
    <property type="match status" value="3"/>
</dbReference>
<name>A0A3L8SSW8_CHLGU</name>